<accession>A0A9N9CS78</accession>
<proteinExistence type="predicted"/>
<name>A0A9N9CS78_9GLOM</name>
<feature type="compositionally biased region" description="Basic and acidic residues" evidence="2">
    <location>
        <begin position="149"/>
        <end position="159"/>
    </location>
</feature>
<evidence type="ECO:0000313" key="4">
    <source>
        <dbReference type="Proteomes" id="UP000789831"/>
    </source>
</evidence>
<comment type="caution">
    <text evidence="3">The sequence shown here is derived from an EMBL/GenBank/DDBJ whole genome shotgun (WGS) entry which is preliminary data.</text>
</comment>
<keyword evidence="4" id="KW-1185">Reference proteome</keyword>
<organism evidence="3 4">
    <name type="scientific">Ambispora gerdemannii</name>
    <dbReference type="NCBI Taxonomy" id="144530"/>
    <lineage>
        <taxon>Eukaryota</taxon>
        <taxon>Fungi</taxon>
        <taxon>Fungi incertae sedis</taxon>
        <taxon>Mucoromycota</taxon>
        <taxon>Glomeromycotina</taxon>
        <taxon>Glomeromycetes</taxon>
        <taxon>Archaeosporales</taxon>
        <taxon>Ambisporaceae</taxon>
        <taxon>Ambispora</taxon>
    </lineage>
</organism>
<dbReference type="AlphaFoldDB" id="A0A9N9CS78"/>
<evidence type="ECO:0000313" key="3">
    <source>
        <dbReference type="EMBL" id="CAG8610204.1"/>
    </source>
</evidence>
<evidence type="ECO:0000256" key="2">
    <source>
        <dbReference type="SAM" id="MobiDB-lite"/>
    </source>
</evidence>
<dbReference type="Proteomes" id="UP000789831">
    <property type="component" value="Unassembled WGS sequence"/>
</dbReference>
<feature type="region of interest" description="Disordered" evidence="2">
    <location>
        <begin position="137"/>
        <end position="159"/>
    </location>
</feature>
<reference evidence="3" key="1">
    <citation type="submission" date="2021-06" db="EMBL/GenBank/DDBJ databases">
        <authorList>
            <person name="Kallberg Y."/>
            <person name="Tangrot J."/>
            <person name="Rosling A."/>
        </authorList>
    </citation>
    <scope>NUCLEOTIDE SEQUENCE</scope>
    <source>
        <strain evidence="3">MT106</strain>
    </source>
</reference>
<feature type="coiled-coil region" evidence="1">
    <location>
        <begin position="40"/>
        <end position="67"/>
    </location>
</feature>
<feature type="compositionally biased region" description="Polar residues" evidence="2">
    <location>
        <begin position="137"/>
        <end position="148"/>
    </location>
</feature>
<evidence type="ECO:0000256" key="1">
    <source>
        <dbReference type="SAM" id="Coils"/>
    </source>
</evidence>
<gene>
    <name evidence="3" type="ORF">AGERDE_LOCUS9553</name>
</gene>
<dbReference type="EMBL" id="CAJVPL010002435">
    <property type="protein sequence ID" value="CAG8610204.1"/>
    <property type="molecule type" value="Genomic_DNA"/>
</dbReference>
<keyword evidence="1" id="KW-0175">Coiled coil</keyword>
<protein>
    <submittedName>
        <fullName evidence="3">3947_t:CDS:1</fullName>
    </submittedName>
</protein>
<sequence length="159" mass="18226">MSGANCPCGRNIYKLQQDLVSAKILDRLKYEKIVGLRIQLLEAHNGIAELQRQKRDLEKSNRCNKLDGGWGETLRVHNTNSKGFDDGWSKNSRSENKNSVDVGIESLDKKEEWKLVKEQFILSNGLDDEEPWAKKLNQSTKGVQQNHHSTFDEFRGNNK</sequence>